<feature type="compositionally biased region" description="Basic residues" evidence="1">
    <location>
        <begin position="116"/>
        <end position="128"/>
    </location>
</feature>
<dbReference type="GO" id="GO:0050780">
    <property type="term" value="F:dopamine receptor binding"/>
    <property type="evidence" value="ECO:0007669"/>
    <property type="project" value="TreeGrafter"/>
</dbReference>
<dbReference type="InterPro" id="IPR052317">
    <property type="entry name" value="Viral_replicn-host_int_reg"/>
</dbReference>
<keyword evidence="2" id="KW-0472">Membrane</keyword>
<keyword evidence="5" id="KW-1185">Reference proteome</keyword>
<dbReference type="PROSITE" id="PS50076">
    <property type="entry name" value="DNAJ_2"/>
    <property type="match status" value="1"/>
</dbReference>
<comment type="caution">
    <text evidence="4">The sequence shown here is derived from an EMBL/GenBank/DDBJ whole genome shotgun (WGS) entry which is preliminary data.</text>
</comment>
<gene>
    <name evidence="4" type="ORF">NDU88_000933</name>
</gene>
<keyword evidence="2" id="KW-0812">Transmembrane</keyword>
<dbReference type="Pfam" id="PF00226">
    <property type="entry name" value="DnaJ"/>
    <property type="match status" value="1"/>
</dbReference>
<evidence type="ECO:0000313" key="4">
    <source>
        <dbReference type="EMBL" id="KAJ1160431.1"/>
    </source>
</evidence>
<feature type="region of interest" description="Disordered" evidence="1">
    <location>
        <begin position="564"/>
        <end position="654"/>
    </location>
</feature>
<dbReference type="Pfam" id="PF14901">
    <property type="entry name" value="Jiv90"/>
    <property type="match status" value="1"/>
</dbReference>
<feature type="region of interest" description="Disordered" evidence="1">
    <location>
        <begin position="111"/>
        <end position="162"/>
    </location>
</feature>
<dbReference type="AlphaFoldDB" id="A0AAV7S5X9"/>
<feature type="compositionally biased region" description="Basic and acidic residues" evidence="1">
    <location>
        <begin position="129"/>
        <end position="145"/>
    </location>
</feature>
<keyword evidence="2" id="KW-1133">Transmembrane helix</keyword>
<feature type="compositionally biased region" description="Basic residues" evidence="1">
    <location>
        <begin position="148"/>
        <end position="157"/>
    </location>
</feature>
<sequence>MADEDASDYVNDGVCNNAYFDWPPQSVSEKQRSTCDAIPKSGTSQGENLDPLHLYSANRTHSCGLSCYCIPSEQGHNCSSDPAGSQDGQEDFDEDVQYDWVGLGEDVQRQHIEHSVRKKGGKRQRNRSVTKDRDEGKDDAKKECRAPPVKHRAARKRSQVEGRRLVRPDVPRQVEELALFCVSFFRKFIDLIVFVTHRCGEYVESGGILLYTFCQLKTCDMVSVKSSLQNSAQVLGLRSRGLSMRLKQWGCSWGMLAFRLLKMLCALLFLVLMLFIGCLRLCWRPTRSALLAVVEKVCRTGSSTTSSSSSSCLQFVQRLWDWVREWRTCKYLIQLLQKWLWLPWTSKKLKTEMGSASTGSPGAAGRAPSGGEMERLLSLTDIPEEDLNPFQVLGVEMTASDMELKKAYRQLAVLVHPDKNTHPRAEEAFKVVRAAWDIVSNPEKRKEYEIKRMSESELAKSMTELLSKLQDDLKEAMNTMMCSKCQGKHKRFEMERDPLSARYCAECNKSHPAEEGDFWAESSMLGLKITYFAMMDGKVYDITEWAGCQRVGISPDTHRVPYHISFGSKNSGTTGRPRTVPESPPASAADLQDLFNRIFQGPPGPIPNGGFFATPQQAPPHQAASAPNPAKPDSLPKTETKPKKRKKVRRPFQR</sequence>
<dbReference type="Proteomes" id="UP001066276">
    <property type="component" value="Chromosome 4_2"/>
</dbReference>
<feature type="compositionally biased region" description="Low complexity" evidence="1">
    <location>
        <begin position="608"/>
        <end position="628"/>
    </location>
</feature>
<dbReference type="PRINTS" id="PR00625">
    <property type="entry name" value="JDOMAIN"/>
</dbReference>
<proteinExistence type="predicted"/>
<dbReference type="SUPFAM" id="SSF46565">
    <property type="entry name" value="Chaperone J-domain"/>
    <property type="match status" value="1"/>
</dbReference>
<dbReference type="PANTHER" id="PTHR44665:SF1">
    <property type="entry name" value="DNAJ HOMOLOG SUBFAMILY C MEMBER 14"/>
    <property type="match status" value="1"/>
</dbReference>
<feature type="domain" description="J" evidence="3">
    <location>
        <begin position="388"/>
        <end position="452"/>
    </location>
</feature>
<dbReference type="InterPro" id="IPR036869">
    <property type="entry name" value="J_dom_sf"/>
</dbReference>
<evidence type="ECO:0000256" key="2">
    <source>
        <dbReference type="SAM" id="Phobius"/>
    </source>
</evidence>
<reference evidence="4" key="1">
    <citation type="journal article" date="2022" name="bioRxiv">
        <title>Sequencing and chromosome-scale assembly of the giantPleurodeles waltlgenome.</title>
        <authorList>
            <person name="Brown T."/>
            <person name="Elewa A."/>
            <person name="Iarovenko S."/>
            <person name="Subramanian E."/>
            <person name="Araus A.J."/>
            <person name="Petzold A."/>
            <person name="Susuki M."/>
            <person name="Suzuki K.-i.T."/>
            <person name="Hayashi T."/>
            <person name="Toyoda A."/>
            <person name="Oliveira C."/>
            <person name="Osipova E."/>
            <person name="Leigh N.D."/>
            <person name="Simon A."/>
            <person name="Yun M.H."/>
        </authorList>
    </citation>
    <scope>NUCLEOTIDE SEQUENCE</scope>
    <source>
        <strain evidence="4">20211129_DDA</strain>
        <tissue evidence="4">Liver</tissue>
    </source>
</reference>
<dbReference type="PANTHER" id="PTHR44665">
    <property type="entry name" value="DNAJ HOMOLOG SUBFAMILY C MEMBER 14"/>
    <property type="match status" value="1"/>
</dbReference>
<feature type="transmembrane region" description="Helical" evidence="2">
    <location>
        <begin position="260"/>
        <end position="283"/>
    </location>
</feature>
<name>A0AAV7S5X9_PLEWA</name>
<feature type="compositionally biased region" description="Basic residues" evidence="1">
    <location>
        <begin position="642"/>
        <end position="654"/>
    </location>
</feature>
<organism evidence="4 5">
    <name type="scientific">Pleurodeles waltl</name>
    <name type="common">Iberian ribbed newt</name>
    <dbReference type="NCBI Taxonomy" id="8319"/>
    <lineage>
        <taxon>Eukaryota</taxon>
        <taxon>Metazoa</taxon>
        <taxon>Chordata</taxon>
        <taxon>Craniata</taxon>
        <taxon>Vertebrata</taxon>
        <taxon>Euteleostomi</taxon>
        <taxon>Amphibia</taxon>
        <taxon>Batrachia</taxon>
        <taxon>Caudata</taxon>
        <taxon>Salamandroidea</taxon>
        <taxon>Salamandridae</taxon>
        <taxon>Pleurodelinae</taxon>
        <taxon>Pleurodeles</taxon>
    </lineage>
</organism>
<dbReference type="InterPro" id="IPR032843">
    <property type="entry name" value="Jiv"/>
</dbReference>
<evidence type="ECO:0000313" key="5">
    <source>
        <dbReference type="Proteomes" id="UP001066276"/>
    </source>
</evidence>
<accession>A0AAV7S5X9</accession>
<dbReference type="Gene3D" id="1.10.287.110">
    <property type="entry name" value="DnaJ domain"/>
    <property type="match status" value="1"/>
</dbReference>
<evidence type="ECO:0000256" key="1">
    <source>
        <dbReference type="SAM" id="MobiDB-lite"/>
    </source>
</evidence>
<dbReference type="SMART" id="SM00271">
    <property type="entry name" value="DnaJ"/>
    <property type="match status" value="1"/>
</dbReference>
<dbReference type="CDD" id="cd06257">
    <property type="entry name" value="DnaJ"/>
    <property type="match status" value="1"/>
</dbReference>
<protein>
    <recommendedName>
        <fullName evidence="3">J domain-containing protein</fullName>
    </recommendedName>
</protein>
<feature type="compositionally biased region" description="Polar residues" evidence="1">
    <location>
        <begin position="567"/>
        <end position="576"/>
    </location>
</feature>
<dbReference type="InterPro" id="IPR001623">
    <property type="entry name" value="DnaJ_domain"/>
</dbReference>
<dbReference type="EMBL" id="JANPWB010000008">
    <property type="protein sequence ID" value="KAJ1160431.1"/>
    <property type="molecule type" value="Genomic_DNA"/>
</dbReference>
<evidence type="ECO:0000259" key="3">
    <source>
        <dbReference type="PROSITE" id="PS50076"/>
    </source>
</evidence>